<proteinExistence type="predicted"/>
<evidence type="ECO:0000313" key="2">
    <source>
        <dbReference type="Proteomes" id="UP000298327"/>
    </source>
</evidence>
<dbReference type="EMBL" id="SEOQ01000468">
    <property type="protein sequence ID" value="TFY62337.1"/>
    <property type="molecule type" value="Genomic_DNA"/>
</dbReference>
<evidence type="ECO:0000313" key="1">
    <source>
        <dbReference type="EMBL" id="TFY62337.1"/>
    </source>
</evidence>
<dbReference type="OrthoDB" id="3275784at2759"/>
<sequence>MQGMSDSYILWLICRYGKGLKGQWDADEQLLSGYLARLYPGESKSQLRRRGFELCSKWFEAWLLTIGKAGLAAILHEIGDIDTAIKDRRTCIAMFYACSIQLRTEIDDEYLSYLATTPHPRVIEERRALWTEILAEDDDLDSFVGVLPVFCGYLQGTLADAFPVFKQGTDVQEMISKARQPVPRYERWARELEAMILRGHLLGPPDMNGVDADLDMRIGKMVKKPLRWQWTEITDGESRRLGYPEYPGVILR</sequence>
<protein>
    <submittedName>
        <fullName evidence="1">Uncharacterized protein</fullName>
    </submittedName>
</protein>
<comment type="caution">
    <text evidence="1">The sequence shown here is derived from an EMBL/GenBank/DDBJ whole genome shotgun (WGS) entry which is preliminary data.</text>
</comment>
<organism evidence="1 2">
    <name type="scientific">Dentipellis fragilis</name>
    <dbReference type="NCBI Taxonomy" id="205917"/>
    <lineage>
        <taxon>Eukaryota</taxon>
        <taxon>Fungi</taxon>
        <taxon>Dikarya</taxon>
        <taxon>Basidiomycota</taxon>
        <taxon>Agaricomycotina</taxon>
        <taxon>Agaricomycetes</taxon>
        <taxon>Russulales</taxon>
        <taxon>Hericiaceae</taxon>
        <taxon>Dentipellis</taxon>
    </lineage>
</organism>
<keyword evidence="2" id="KW-1185">Reference proteome</keyword>
<dbReference type="AlphaFoldDB" id="A0A4Y9YL52"/>
<dbReference type="Proteomes" id="UP000298327">
    <property type="component" value="Unassembled WGS sequence"/>
</dbReference>
<reference evidence="1 2" key="1">
    <citation type="submission" date="2019-02" db="EMBL/GenBank/DDBJ databases">
        <title>Genome sequencing of the rare red list fungi Dentipellis fragilis.</title>
        <authorList>
            <person name="Buettner E."/>
            <person name="Kellner H."/>
        </authorList>
    </citation>
    <scope>NUCLEOTIDE SEQUENCE [LARGE SCALE GENOMIC DNA]</scope>
    <source>
        <strain evidence="1 2">DSM 105465</strain>
    </source>
</reference>
<accession>A0A4Y9YL52</accession>
<gene>
    <name evidence="1" type="ORF">EVG20_g6741</name>
</gene>
<name>A0A4Y9YL52_9AGAM</name>